<dbReference type="RefSeq" id="XP_026084105.1">
    <property type="nucleotide sequence ID" value="XM_026228320.1"/>
</dbReference>
<dbReference type="RefSeq" id="XP_026084108.1">
    <property type="nucleotide sequence ID" value="XM_026228323.1"/>
</dbReference>
<dbReference type="CDD" id="cd09080">
    <property type="entry name" value="TDP2"/>
    <property type="match status" value="1"/>
</dbReference>
<evidence type="ECO:0000256" key="13">
    <source>
        <dbReference type="SAM" id="MobiDB-lite"/>
    </source>
</evidence>
<dbReference type="GeneTree" id="ENSGT00390000014242"/>
<evidence type="ECO:0000256" key="11">
    <source>
        <dbReference type="ARBA" id="ARBA00023242"/>
    </source>
</evidence>
<dbReference type="RefSeq" id="XP_026084107.1">
    <property type="nucleotide sequence ID" value="XM_026228322.1"/>
</dbReference>
<keyword evidence="15" id="KW-1185">Reference proteome</keyword>
<reference evidence="16 17" key="1">
    <citation type="submission" date="2025-04" db="UniProtKB">
        <authorList>
            <consortium name="RefSeq"/>
        </authorList>
    </citation>
    <scope>IDENTIFICATION</scope>
    <source>
        <strain evidence="16 17">Wakin</strain>
        <tissue evidence="16 17">Muscle</tissue>
    </source>
</reference>
<evidence type="ECO:0000256" key="2">
    <source>
        <dbReference type="ARBA" id="ARBA00001946"/>
    </source>
</evidence>
<dbReference type="FunFam" id="3.60.10.10:FF:000024">
    <property type="entry name" value="Tyrosyl-DNA phosphodiesterase 2"/>
    <property type="match status" value="1"/>
</dbReference>
<dbReference type="Gene3D" id="3.60.10.10">
    <property type="entry name" value="Endonuclease/exonuclease/phosphatase"/>
    <property type="match status" value="1"/>
</dbReference>
<evidence type="ECO:0000259" key="14">
    <source>
        <dbReference type="Pfam" id="PF03372"/>
    </source>
</evidence>
<sequence>MDETTCSSHTCSRELPVYCSDTAPCLVDTIVKGKTRKKNKKGKKRQSAACQMKTDSECTLVTAEQLSPSQHLPEHLEKSSAGSKNKKKSQKTRIILPATSQASSAHREEPSGSQKASAQSACDQSTQTESPQLQSFQTLSTQTPPIQGIHSPPTESKSTQTKHSSFPLQQAYWGRSFTDQSTDEQETQSSSRNSHLTVLSWNIDCLDSENISHRVKGLLSQFGKYRADVVLLQELVPGCLTILQNIMKDYQVLQGSEDGYFTAILLRKDRVQLLQSNIVKYPTTEMGRNLLIAHVSFLGHPLCIMTSHLESCKSNSQERLNQLRRVWKWIKEAPEDHTVIFGGDTNLRDWEVKKLGGLPDGIFDVWEMLGEPEESKYTWDTSINDNKEIPHSIRLRFDRLFLRAAAEGAQLRPESMTLIGLEKLKCDYFISDHWGILCTFKFEASEEQRVND</sequence>
<feature type="compositionally biased region" description="Polar residues" evidence="13">
    <location>
        <begin position="111"/>
        <end position="129"/>
    </location>
</feature>
<dbReference type="RefSeq" id="XP_026084103.1">
    <property type="nucleotide sequence ID" value="XM_026228318.1"/>
</dbReference>
<name>A0A6P6LHM9_CARAU</name>
<dbReference type="InterPro" id="IPR036691">
    <property type="entry name" value="Endo/exonu/phosph_ase_sf"/>
</dbReference>
<dbReference type="GO" id="GO:0004518">
    <property type="term" value="F:nuclease activity"/>
    <property type="evidence" value="ECO:0007669"/>
    <property type="project" value="UniProtKB-KW"/>
</dbReference>
<evidence type="ECO:0000256" key="6">
    <source>
        <dbReference type="ARBA" id="ARBA00022723"/>
    </source>
</evidence>
<dbReference type="GO" id="GO:0006302">
    <property type="term" value="P:double-strand break repair"/>
    <property type="evidence" value="ECO:0007669"/>
    <property type="project" value="TreeGrafter"/>
</dbReference>
<keyword evidence="8" id="KW-0378">Hydrolase</keyword>
<evidence type="ECO:0000256" key="5">
    <source>
        <dbReference type="ARBA" id="ARBA00022722"/>
    </source>
</evidence>
<keyword evidence="11" id="KW-0539">Nucleus</keyword>
<comment type="cofactor">
    <cofactor evidence="1">
        <name>Mn(2+)</name>
        <dbReference type="ChEBI" id="CHEBI:29035"/>
    </cofactor>
</comment>
<evidence type="ECO:0000313" key="18">
    <source>
        <dbReference type="RefSeq" id="XP_026084105.1"/>
    </source>
</evidence>
<dbReference type="KEGG" id="caua:113059753"/>
<dbReference type="PANTHER" id="PTHR15822:SF4">
    <property type="entry name" value="TYROSYL-DNA PHOSPHODIESTERASE 2"/>
    <property type="match status" value="1"/>
</dbReference>
<accession>A0A6P6LHM9</accession>
<feature type="compositionally biased region" description="Low complexity" evidence="13">
    <location>
        <begin position="130"/>
        <end position="145"/>
    </location>
</feature>
<evidence type="ECO:0000313" key="15">
    <source>
        <dbReference type="Proteomes" id="UP000515129"/>
    </source>
</evidence>
<evidence type="ECO:0000313" key="17">
    <source>
        <dbReference type="RefSeq" id="XP_026084104.1"/>
    </source>
</evidence>
<dbReference type="InterPro" id="IPR005135">
    <property type="entry name" value="Endo/exonuclease/phosphatase"/>
</dbReference>
<keyword evidence="9" id="KW-0460">Magnesium</keyword>
<dbReference type="RefSeq" id="XP_026084104.1">
    <property type="nucleotide sequence ID" value="XM_026228319.1"/>
</dbReference>
<dbReference type="GO" id="GO:0003697">
    <property type="term" value="F:single-stranded DNA binding"/>
    <property type="evidence" value="ECO:0007669"/>
    <property type="project" value="TreeGrafter"/>
</dbReference>
<dbReference type="PANTHER" id="PTHR15822">
    <property type="entry name" value="TRAF AND TNF RECEPTOR-ASSOCIATED PROTEIN"/>
    <property type="match status" value="1"/>
</dbReference>
<dbReference type="GO" id="GO:0005737">
    <property type="term" value="C:cytoplasm"/>
    <property type="evidence" value="ECO:0007669"/>
    <property type="project" value="TreeGrafter"/>
</dbReference>
<keyword evidence="10" id="KW-0234">DNA repair</keyword>
<feature type="compositionally biased region" description="Polar residues" evidence="13">
    <location>
        <begin position="153"/>
        <end position="165"/>
    </location>
</feature>
<dbReference type="GeneID" id="113059753"/>
<proteinExistence type="predicted"/>
<dbReference type="AlphaFoldDB" id="A0A6P6LHM9"/>
<dbReference type="Proteomes" id="UP000515129">
    <property type="component" value="Chromosome 41"/>
</dbReference>
<evidence type="ECO:0000256" key="10">
    <source>
        <dbReference type="ARBA" id="ARBA00023204"/>
    </source>
</evidence>
<keyword evidence="6" id="KW-0479">Metal-binding</keyword>
<evidence type="ECO:0000256" key="3">
    <source>
        <dbReference type="ARBA" id="ARBA00004322"/>
    </source>
</evidence>
<evidence type="ECO:0000313" key="16">
    <source>
        <dbReference type="RefSeq" id="XP_026084103.1"/>
    </source>
</evidence>
<keyword evidence="5" id="KW-0540">Nuclease</keyword>
<evidence type="ECO:0000313" key="21">
    <source>
        <dbReference type="RefSeq" id="XP_026084108.1"/>
    </source>
</evidence>
<feature type="domain" description="Endonuclease/exonuclease/phosphatase" evidence="14">
    <location>
        <begin position="199"/>
        <end position="433"/>
    </location>
</feature>
<evidence type="ECO:0000256" key="1">
    <source>
        <dbReference type="ARBA" id="ARBA00001936"/>
    </source>
</evidence>
<feature type="region of interest" description="Disordered" evidence="13">
    <location>
        <begin position="65"/>
        <end position="165"/>
    </location>
</feature>
<dbReference type="Pfam" id="PF03372">
    <property type="entry name" value="Exo_endo_phos"/>
    <property type="match status" value="1"/>
</dbReference>
<organism evidence="15 16">
    <name type="scientific">Carassius auratus</name>
    <name type="common">Goldfish</name>
    <dbReference type="NCBI Taxonomy" id="7957"/>
    <lineage>
        <taxon>Eukaryota</taxon>
        <taxon>Metazoa</taxon>
        <taxon>Chordata</taxon>
        <taxon>Craniata</taxon>
        <taxon>Vertebrata</taxon>
        <taxon>Euteleostomi</taxon>
        <taxon>Actinopterygii</taxon>
        <taxon>Neopterygii</taxon>
        <taxon>Teleostei</taxon>
        <taxon>Ostariophysi</taxon>
        <taxon>Cypriniformes</taxon>
        <taxon>Cyprinidae</taxon>
        <taxon>Cyprininae</taxon>
        <taxon>Carassius</taxon>
    </lineage>
</organism>
<evidence type="ECO:0000313" key="20">
    <source>
        <dbReference type="RefSeq" id="XP_026084107.1"/>
    </source>
</evidence>
<dbReference type="GO" id="GO:0070260">
    <property type="term" value="F:5'-tyrosyl-DNA phosphodiesterase activity"/>
    <property type="evidence" value="ECO:0007669"/>
    <property type="project" value="TreeGrafter"/>
</dbReference>
<evidence type="ECO:0000256" key="12">
    <source>
        <dbReference type="ARBA" id="ARBA00031304"/>
    </source>
</evidence>
<dbReference type="RefSeq" id="XP_026084106.1">
    <property type="nucleotide sequence ID" value="XM_026228321.1"/>
</dbReference>
<dbReference type="OrthoDB" id="9975959at2759"/>
<dbReference type="InterPro" id="IPR051547">
    <property type="entry name" value="TDP2-like"/>
</dbReference>
<protein>
    <recommendedName>
        <fullName evidence="4">Tyrosyl-DNA phosphodiesterase 2</fullName>
    </recommendedName>
    <alternativeName>
        <fullName evidence="12">5'-tyrosyl-DNA phosphodiesterase</fullName>
    </alternativeName>
</protein>
<dbReference type="SUPFAM" id="SSF56219">
    <property type="entry name" value="DNase I-like"/>
    <property type="match status" value="1"/>
</dbReference>
<evidence type="ECO:0000256" key="7">
    <source>
        <dbReference type="ARBA" id="ARBA00022763"/>
    </source>
</evidence>
<comment type="cofactor">
    <cofactor evidence="2">
        <name>Mg(2+)</name>
        <dbReference type="ChEBI" id="CHEBI:18420"/>
    </cofactor>
</comment>
<evidence type="ECO:0000256" key="4">
    <source>
        <dbReference type="ARBA" id="ARBA00017870"/>
    </source>
</evidence>
<evidence type="ECO:0000256" key="8">
    <source>
        <dbReference type="ARBA" id="ARBA00022801"/>
    </source>
</evidence>
<keyword evidence="7" id="KW-0227">DNA damage</keyword>
<dbReference type="GO" id="GO:0046872">
    <property type="term" value="F:metal ion binding"/>
    <property type="evidence" value="ECO:0007669"/>
    <property type="project" value="UniProtKB-KW"/>
</dbReference>
<gene>
    <name evidence="16 17 18 19 20 21" type="primary">LOC113059753</name>
</gene>
<dbReference type="GO" id="GO:0016605">
    <property type="term" value="C:PML body"/>
    <property type="evidence" value="ECO:0007669"/>
    <property type="project" value="UniProtKB-SubCell"/>
</dbReference>
<evidence type="ECO:0000256" key="9">
    <source>
        <dbReference type="ARBA" id="ARBA00022842"/>
    </source>
</evidence>
<evidence type="ECO:0000313" key="19">
    <source>
        <dbReference type="RefSeq" id="XP_026084106.1"/>
    </source>
</evidence>
<comment type="subcellular location">
    <subcellularLocation>
        <location evidence="3">Nucleus</location>
        <location evidence="3">PML body</location>
    </subcellularLocation>
</comment>